<dbReference type="InterPro" id="IPR003838">
    <property type="entry name" value="ABC3_permease_C"/>
</dbReference>
<feature type="domain" description="FtsX extracellular" evidence="13">
    <location>
        <begin position="58"/>
        <end position="145"/>
    </location>
</feature>
<evidence type="ECO:0000256" key="2">
    <source>
        <dbReference type="ARBA" id="ARBA00007379"/>
    </source>
</evidence>
<keyword evidence="6 11" id="KW-0812">Transmembrane</keyword>
<keyword evidence="4 10" id="KW-1003">Cell membrane</keyword>
<dbReference type="InterPro" id="IPR004513">
    <property type="entry name" value="FtsX"/>
</dbReference>
<dbReference type="Gene3D" id="3.30.70.3040">
    <property type="match status" value="1"/>
</dbReference>
<feature type="transmembrane region" description="Helical" evidence="11">
    <location>
        <begin position="21"/>
        <end position="42"/>
    </location>
</feature>
<dbReference type="Pfam" id="PF18075">
    <property type="entry name" value="FtsX_ECD"/>
    <property type="match status" value="1"/>
</dbReference>
<dbReference type="PIRSF" id="PIRSF003097">
    <property type="entry name" value="FtsX"/>
    <property type="match status" value="1"/>
</dbReference>
<sequence length="302" mass="33923">MFINLKRVIKAGIVSFWRNGWISFATILVMVLTLFVVGGLILSNVVMTSVLASLEDKVDITVYFHLDAPEEEILAVRDSLEGLGEVEEVEYVSRVEALARFRDRHRENALITQSLDELGDNPLGASLNVRADDPSHYNAISTFLEANVLSSILDKITYRQNELVIERLSSILITSRRIGIAASLLLVSIAFLVAFNTIRMAIYTSREEIKVMKLVGASNWYTQGPFIVEGFLHGLFGSILALFMFFPLTYWLGPESEKFFGGPDLYIYYVTHVVELFLVLFLVGIIIGILSSSIAIRRYLRA</sequence>
<feature type="domain" description="ABC3 transporter permease C-terminal" evidence="12">
    <location>
        <begin position="181"/>
        <end position="301"/>
    </location>
</feature>
<evidence type="ECO:0000259" key="13">
    <source>
        <dbReference type="Pfam" id="PF18075"/>
    </source>
</evidence>
<keyword evidence="5 10" id="KW-0132">Cell division</keyword>
<feature type="transmembrane region" description="Helical" evidence="11">
    <location>
        <begin position="224"/>
        <end position="246"/>
    </location>
</feature>
<evidence type="ECO:0000256" key="3">
    <source>
        <dbReference type="ARBA" id="ARBA00021907"/>
    </source>
</evidence>
<evidence type="ECO:0000256" key="7">
    <source>
        <dbReference type="ARBA" id="ARBA00022989"/>
    </source>
</evidence>
<dbReference type="AlphaFoldDB" id="A0A1G2G535"/>
<comment type="subcellular location">
    <subcellularLocation>
        <location evidence="1">Cell membrane</location>
        <topology evidence="1">Multi-pass membrane protein</topology>
    </subcellularLocation>
</comment>
<gene>
    <name evidence="14" type="ORF">A3J54_03345</name>
</gene>
<organism evidence="14 15">
    <name type="scientific">Candidatus Ryanbacteria bacterium RIFCSPHIGHO2_02_FULL_45_13b</name>
    <dbReference type="NCBI Taxonomy" id="1802117"/>
    <lineage>
        <taxon>Bacteria</taxon>
        <taxon>Candidatus Ryaniibacteriota</taxon>
    </lineage>
</organism>
<evidence type="ECO:0000256" key="5">
    <source>
        <dbReference type="ARBA" id="ARBA00022618"/>
    </source>
</evidence>
<keyword evidence="7 11" id="KW-1133">Transmembrane helix</keyword>
<evidence type="ECO:0000313" key="14">
    <source>
        <dbReference type="EMBL" id="OGZ45050.1"/>
    </source>
</evidence>
<comment type="caution">
    <text evidence="14">The sequence shown here is derived from an EMBL/GenBank/DDBJ whole genome shotgun (WGS) entry which is preliminary data.</text>
</comment>
<keyword evidence="9 10" id="KW-0131">Cell cycle</keyword>
<evidence type="ECO:0000313" key="15">
    <source>
        <dbReference type="Proteomes" id="UP000176576"/>
    </source>
</evidence>
<evidence type="ECO:0000256" key="10">
    <source>
        <dbReference type="PIRNR" id="PIRNR003097"/>
    </source>
</evidence>
<dbReference type="GO" id="GO:0051301">
    <property type="term" value="P:cell division"/>
    <property type="evidence" value="ECO:0007669"/>
    <property type="project" value="UniProtKB-KW"/>
</dbReference>
<accession>A0A1G2G535</accession>
<dbReference type="Proteomes" id="UP000176576">
    <property type="component" value="Unassembled WGS sequence"/>
</dbReference>
<dbReference type="InterPro" id="IPR040690">
    <property type="entry name" value="FtsX_ECD"/>
</dbReference>
<evidence type="ECO:0000256" key="6">
    <source>
        <dbReference type="ARBA" id="ARBA00022692"/>
    </source>
</evidence>
<evidence type="ECO:0000256" key="9">
    <source>
        <dbReference type="ARBA" id="ARBA00023306"/>
    </source>
</evidence>
<dbReference type="PANTHER" id="PTHR47755">
    <property type="entry name" value="CELL DIVISION PROTEIN FTSX"/>
    <property type="match status" value="1"/>
</dbReference>
<dbReference type="STRING" id="1802117.A3J54_03345"/>
<feature type="transmembrane region" description="Helical" evidence="11">
    <location>
        <begin position="178"/>
        <end position="203"/>
    </location>
</feature>
<keyword evidence="8 10" id="KW-0472">Membrane</keyword>
<evidence type="ECO:0000256" key="11">
    <source>
        <dbReference type="SAM" id="Phobius"/>
    </source>
</evidence>
<dbReference type="Pfam" id="PF02687">
    <property type="entry name" value="FtsX"/>
    <property type="match status" value="1"/>
</dbReference>
<protein>
    <recommendedName>
        <fullName evidence="3 10">Cell division protein FtsX</fullName>
    </recommendedName>
</protein>
<name>A0A1G2G535_9BACT</name>
<dbReference type="GO" id="GO:0005886">
    <property type="term" value="C:plasma membrane"/>
    <property type="evidence" value="ECO:0007669"/>
    <property type="project" value="UniProtKB-SubCell"/>
</dbReference>
<comment type="similarity">
    <text evidence="2 10">Belongs to the ABC-4 integral membrane protein family. FtsX subfamily.</text>
</comment>
<evidence type="ECO:0000256" key="1">
    <source>
        <dbReference type="ARBA" id="ARBA00004651"/>
    </source>
</evidence>
<dbReference type="EMBL" id="MHNN01000025">
    <property type="protein sequence ID" value="OGZ45050.1"/>
    <property type="molecule type" value="Genomic_DNA"/>
</dbReference>
<dbReference type="PANTHER" id="PTHR47755:SF1">
    <property type="entry name" value="CELL DIVISION PROTEIN FTSX"/>
    <property type="match status" value="1"/>
</dbReference>
<evidence type="ECO:0000259" key="12">
    <source>
        <dbReference type="Pfam" id="PF02687"/>
    </source>
</evidence>
<evidence type="ECO:0000256" key="8">
    <source>
        <dbReference type="ARBA" id="ARBA00023136"/>
    </source>
</evidence>
<proteinExistence type="inferred from homology"/>
<feature type="transmembrane region" description="Helical" evidence="11">
    <location>
        <begin position="266"/>
        <end position="296"/>
    </location>
</feature>
<reference evidence="14 15" key="1">
    <citation type="journal article" date="2016" name="Nat. Commun.">
        <title>Thousands of microbial genomes shed light on interconnected biogeochemical processes in an aquifer system.</title>
        <authorList>
            <person name="Anantharaman K."/>
            <person name="Brown C.T."/>
            <person name="Hug L.A."/>
            <person name="Sharon I."/>
            <person name="Castelle C.J."/>
            <person name="Probst A.J."/>
            <person name="Thomas B.C."/>
            <person name="Singh A."/>
            <person name="Wilkins M.J."/>
            <person name="Karaoz U."/>
            <person name="Brodie E.L."/>
            <person name="Williams K.H."/>
            <person name="Hubbard S.S."/>
            <person name="Banfield J.F."/>
        </authorList>
    </citation>
    <scope>NUCLEOTIDE SEQUENCE [LARGE SCALE GENOMIC DNA]</scope>
</reference>
<evidence type="ECO:0000256" key="4">
    <source>
        <dbReference type="ARBA" id="ARBA00022475"/>
    </source>
</evidence>